<organism evidence="15 16">
    <name type="scientific">Dimorphilus gyrociliatus</name>
    <dbReference type="NCBI Taxonomy" id="2664684"/>
    <lineage>
        <taxon>Eukaryota</taxon>
        <taxon>Metazoa</taxon>
        <taxon>Spiralia</taxon>
        <taxon>Lophotrochozoa</taxon>
        <taxon>Annelida</taxon>
        <taxon>Polychaeta</taxon>
        <taxon>Polychaeta incertae sedis</taxon>
        <taxon>Dinophilidae</taxon>
        <taxon>Dimorphilus</taxon>
    </lineage>
</organism>
<dbReference type="PROSITE" id="PS50268">
    <property type="entry name" value="CADHERIN_2"/>
    <property type="match status" value="7"/>
</dbReference>
<dbReference type="SMART" id="SM00112">
    <property type="entry name" value="CA"/>
    <property type="match status" value="7"/>
</dbReference>
<evidence type="ECO:0000256" key="11">
    <source>
        <dbReference type="PROSITE-ProRule" id="PRU00043"/>
    </source>
</evidence>
<keyword evidence="8 12" id="KW-1133">Transmembrane helix</keyword>
<dbReference type="EMBL" id="CAJFCJ010000019">
    <property type="protein sequence ID" value="CAD5123716.1"/>
    <property type="molecule type" value="Genomic_DNA"/>
</dbReference>
<feature type="domain" description="Cadherin" evidence="14">
    <location>
        <begin position="119"/>
        <end position="227"/>
    </location>
</feature>
<evidence type="ECO:0000256" key="3">
    <source>
        <dbReference type="ARBA" id="ARBA00022692"/>
    </source>
</evidence>
<evidence type="ECO:0000256" key="9">
    <source>
        <dbReference type="ARBA" id="ARBA00023136"/>
    </source>
</evidence>
<dbReference type="AlphaFoldDB" id="A0A7I8W580"/>
<sequence>MKSIFLFFFPFLPFSLAGPIQLLFSIKEELPRNSVVGNILKNSTRNFALRIIPKPKSNAGLLFRIHENGDLRTRSRIDRDEICPRQEKCDIEMDIFDRTVFYKVIVEIKDKNDNKPKFTENSTTFFVSEATGPGFSISLPAAQDNDSPKYGIKKYEIPDLRKKYFEFTWRRLEDGTDDLKLLLKRKLDRERKEKYNMVLKAIDGSGKSDSLKILIIVTDANDNIAVFEDQHYEGEVLENSPKGTSVLQVIARDEDLGPNAEIDYFIVSSDYLPFEIDESGVIKVKGSIDYEENHSYEFSVRARDRGPDPLSSIASVKIKVLDENDCTPKIHVKTLQVDNSFATMEENRPEKNFIAFVTVEDPDSGKGGEVECDLKDNKSHFLLKKIIPKEYKLVNKSPLNREDPRFDDKGEIGIVILCKDLGKNPNIGSSFVLLKVLDQNESPPVFKDSEVFKAIQENQGKGKLLVEIEANDPDGNDRNLSFRFKNKRFEKYLELKEDGNRAKIYTKVSLDHEETPELHVKVEACDQGGKCDVCTIHIQIQDLNDNYPEFRENFYNFSVLENQKSSLFVGKVNAFDRDSKSLNEFCLKLKGEKDYHFKIDKNGTIRTARKLDREKISVYHLSVYALPDTCNFLPTAPGVRKAIVEIWILDENDHSPEFKWPASSSYTISVNPDSRVNKVVASLVASDKDTGLNSKIQYELLSDKPAGFFQLNPFTGVVKLAKSLETFENGAVIKFIVKASDMGEKSLSSEERTLNFMVNRTSSGEFFGEIWNTYVLWVIIGLGILGAILLVACFALIRRGRKRSDEVDEGSPVKERMLAVKDVHYVPKDKARTGTAITYNQVTFDC</sequence>
<evidence type="ECO:0000256" key="13">
    <source>
        <dbReference type="SAM" id="SignalP"/>
    </source>
</evidence>
<dbReference type="SUPFAM" id="SSF49313">
    <property type="entry name" value="Cadherin-like"/>
    <property type="match status" value="6"/>
</dbReference>
<dbReference type="FunFam" id="2.60.40.60:FF:000007">
    <property type="entry name" value="Protocadherin alpha 2"/>
    <property type="match status" value="1"/>
</dbReference>
<dbReference type="CDD" id="cd11304">
    <property type="entry name" value="Cadherin_repeat"/>
    <property type="match status" value="6"/>
</dbReference>
<dbReference type="GO" id="GO:0007156">
    <property type="term" value="P:homophilic cell adhesion via plasma membrane adhesion molecules"/>
    <property type="evidence" value="ECO:0007669"/>
    <property type="project" value="InterPro"/>
</dbReference>
<feature type="chain" id="PRO_5029603437" evidence="13">
    <location>
        <begin position="18"/>
        <end position="846"/>
    </location>
</feature>
<dbReference type="Pfam" id="PF08266">
    <property type="entry name" value="Cadherin_2"/>
    <property type="match status" value="1"/>
</dbReference>
<dbReference type="GO" id="GO:0005509">
    <property type="term" value="F:calcium ion binding"/>
    <property type="evidence" value="ECO:0007669"/>
    <property type="project" value="UniProtKB-UniRule"/>
</dbReference>
<accession>A0A7I8W580</accession>
<dbReference type="InterPro" id="IPR020894">
    <property type="entry name" value="Cadherin_CS"/>
</dbReference>
<evidence type="ECO:0000256" key="10">
    <source>
        <dbReference type="ARBA" id="ARBA00023180"/>
    </source>
</evidence>
<feature type="domain" description="Cadherin" evidence="14">
    <location>
        <begin position="455"/>
        <end position="550"/>
    </location>
</feature>
<dbReference type="InterPro" id="IPR013164">
    <property type="entry name" value="Cadherin_N"/>
</dbReference>
<keyword evidence="7" id="KW-0130">Cell adhesion</keyword>
<keyword evidence="9 12" id="KW-0472">Membrane</keyword>
<keyword evidence="4 13" id="KW-0732">Signal</keyword>
<dbReference type="PRINTS" id="PR00205">
    <property type="entry name" value="CADHERIN"/>
</dbReference>
<evidence type="ECO:0000256" key="5">
    <source>
        <dbReference type="ARBA" id="ARBA00022737"/>
    </source>
</evidence>
<comment type="caution">
    <text evidence="15">The sequence shown here is derived from an EMBL/GenBank/DDBJ whole genome shotgun (WGS) entry which is preliminary data.</text>
</comment>
<keyword evidence="6 11" id="KW-0106">Calcium</keyword>
<evidence type="ECO:0000256" key="7">
    <source>
        <dbReference type="ARBA" id="ARBA00022889"/>
    </source>
</evidence>
<feature type="domain" description="Cadherin" evidence="14">
    <location>
        <begin position="662"/>
        <end position="767"/>
    </location>
</feature>
<dbReference type="Pfam" id="PF00028">
    <property type="entry name" value="Cadherin"/>
    <property type="match status" value="3"/>
</dbReference>
<evidence type="ECO:0000313" key="15">
    <source>
        <dbReference type="EMBL" id="CAD5123716.1"/>
    </source>
</evidence>
<dbReference type="InterPro" id="IPR002126">
    <property type="entry name" value="Cadherin-like_dom"/>
</dbReference>
<dbReference type="GO" id="GO:0005886">
    <property type="term" value="C:plasma membrane"/>
    <property type="evidence" value="ECO:0007669"/>
    <property type="project" value="UniProtKB-SubCell"/>
</dbReference>
<evidence type="ECO:0000259" key="14">
    <source>
        <dbReference type="PROSITE" id="PS50268"/>
    </source>
</evidence>
<feature type="domain" description="Cadherin" evidence="14">
    <location>
        <begin position="63"/>
        <end position="118"/>
    </location>
</feature>
<dbReference type="PANTHER" id="PTHR24026">
    <property type="entry name" value="FAT ATYPICAL CADHERIN-RELATED"/>
    <property type="match status" value="1"/>
</dbReference>
<keyword evidence="10" id="KW-0325">Glycoprotein</keyword>
<comment type="subcellular location">
    <subcellularLocation>
        <location evidence="1">Cell membrane</location>
        <topology evidence="1">Single-pass type I membrane protein</topology>
    </subcellularLocation>
</comment>
<evidence type="ECO:0000256" key="4">
    <source>
        <dbReference type="ARBA" id="ARBA00022729"/>
    </source>
</evidence>
<dbReference type="OrthoDB" id="6252479at2759"/>
<feature type="transmembrane region" description="Helical" evidence="12">
    <location>
        <begin position="774"/>
        <end position="797"/>
    </location>
</feature>
<dbReference type="FunFam" id="2.60.40.60:FF:000005">
    <property type="entry name" value="Protocadherin 9"/>
    <property type="match status" value="1"/>
</dbReference>
<keyword evidence="16" id="KW-1185">Reference proteome</keyword>
<evidence type="ECO:0000256" key="6">
    <source>
        <dbReference type="ARBA" id="ARBA00022837"/>
    </source>
</evidence>
<dbReference type="PANTHER" id="PTHR24026:SF126">
    <property type="entry name" value="PROTOCADHERIN FAT 4"/>
    <property type="match status" value="1"/>
</dbReference>
<dbReference type="PROSITE" id="PS00232">
    <property type="entry name" value="CADHERIN_1"/>
    <property type="match status" value="2"/>
</dbReference>
<dbReference type="Proteomes" id="UP000549394">
    <property type="component" value="Unassembled WGS sequence"/>
</dbReference>
<dbReference type="Gene3D" id="2.60.40.60">
    <property type="entry name" value="Cadherins"/>
    <property type="match status" value="7"/>
</dbReference>
<evidence type="ECO:0000313" key="16">
    <source>
        <dbReference type="Proteomes" id="UP000549394"/>
    </source>
</evidence>
<keyword evidence="2" id="KW-1003">Cell membrane</keyword>
<feature type="domain" description="Cadherin" evidence="14">
    <location>
        <begin position="551"/>
        <end position="658"/>
    </location>
</feature>
<dbReference type="InterPro" id="IPR015919">
    <property type="entry name" value="Cadherin-like_sf"/>
</dbReference>
<evidence type="ECO:0000256" key="12">
    <source>
        <dbReference type="SAM" id="Phobius"/>
    </source>
</evidence>
<keyword evidence="5" id="KW-0677">Repeat</keyword>
<feature type="domain" description="Cadherin" evidence="14">
    <location>
        <begin position="342"/>
        <end position="446"/>
    </location>
</feature>
<evidence type="ECO:0000256" key="2">
    <source>
        <dbReference type="ARBA" id="ARBA00022475"/>
    </source>
</evidence>
<keyword evidence="3 12" id="KW-0812">Transmembrane</keyword>
<proteinExistence type="predicted"/>
<name>A0A7I8W580_9ANNE</name>
<evidence type="ECO:0000256" key="8">
    <source>
        <dbReference type="ARBA" id="ARBA00022989"/>
    </source>
</evidence>
<feature type="domain" description="Cadherin" evidence="14">
    <location>
        <begin position="228"/>
        <end position="330"/>
    </location>
</feature>
<evidence type="ECO:0000256" key="1">
    <source>
        <dbReference type="ARBA" id="ARBA00004251"/>
    </source>
</evidence>
<gene>
    <name evidence="15" type="ORF">DGYR_LOCUS11362</name>
</gene>
<reference evidence="15 16" key="1">
    <citation type="submission" date="2020-08" db="EMBL/GenBank/DDBJ databases">
        <authorList>
            <person name="Hejnol A."/>
        </authorList>
    </citation>
    <scope>NUCLEOTIDE SEQUENCE [LARGE SCALE GENOMIC DNA]</scope>
</reference>
<protein>
    <submittedName>
        <fullName evidence="15">DgyrCDS12036</fullName>
    </submittedName>
</protein>
<feature type="signal peptide" evidence="13">
    <location>
        <begin position="1"/>
        <end position="17"/>
    </location>
</feature>